<gene>
    <name evidence="14" type="primary">Mo04010</name>
    <name evidence="14" type="ORF">E5Q_04010</name>
</gene>
<evidence type="ECO:0000313" key="14">
    <source>
        <dbReference type="EMBL" id="GAA97332.1"/>
    </source>
</evidence>
<evidence type="ECO:0000313" key="15">
    <source>
        <dbReference type="Proteomes" id="UP000009131"/>
    </source>
</evidence>
<dbReference type="eggNOG" id="KOG2944">
    <property type="taxonomic scope" value="Eukaryota"/>
</dbReference>
<feature type="binding site" evidence="12">
    <location>
        <position position="186"/>
    </location>
    <ligand>
        <name>Zn(2+)</name>
        <dbReference type="ChEBI" id="CHEBI:29105"/>
        <note>ligand shared between dimeric partners</note>
    </ligand>
</feature>
<keyword evidence="15" id="KW-1185">Reference proteome</keyword>
<dbReference type="EC" id="4.4.1.5" evidence="3"/>
<evidence type="ECO:0000256" key="8">
    <source>
        <dbReference type="ARBA" id="ARBA00030892"/>
    </source>
</evidence>
<keyword evidence="4 12" id="KW-0479">Metal-binding</keyword>
<comment type="similarity">
    <text evidence="2">Belongs to the glyoxalase I family.</text>
</comment>
<feature type="binding site" evidence="12">
    <location>
        <position position="113"/>
    </location>
    <ligand>
        <name>Zn(2+)</name>
        <dbReference type="ChEBI" id="CHEBI:29105"/>
        <note>ligand shared between dimeric partners</note>
    </ligand>
</feature>
<evidence type="ECO:0000256" key="6">
    <source>
        <dbReference type="ARBA" id="ARBA00023239"/>
    </source>
</evidence>
<dbReference type="InterPro" id="IPR004360">
    <property type="entry name" value="Glyas_Fos-R_dOase_dom"/>
</dbReference>
<dbReference type="GO" id="GO:0046872">
    <property type="term" value="F:metal ion binding"/>
    <property type="evidence" value="ECO:0007669"/>
    <property type="project" value="UniProtKB-KW"/>
</dbReference>
<dbReference type="EMBL" id="BABT02000119">
    <property type="protein sequence ID" value="GAA97332.1"/>
    <property type="molecule type" value="Genomic_DNA"/>
</dbReference>
<dbReference type="GO" id="GO:0004462">
    <property type="term" value="F:lactoylglutathione lyase activity"/>
    <property type="evidence" value="ECO:0007669"/>
    <property type="project" value="UniProtKB-EC"/>
</dbReference>
<evidence type="ECO:0000256" key="10">
    <source>
        <dbReference type="ARBA" id="ARBA00033298"/>
    </source>
</evidence>
<evidence type="ECO:0000256" key="11">
    <source>
        <dbReference type="PIRSR" id="PIRSR604361-1"/>
    </source>
</evidence>
<dbReference type="Gene3D" id="3.10.180.10">
    <property type="entry name" value="2,3-Dihydroxybiphenyl 1,2-Dioxygenase, domain 1"/>
    <property type="match status" value="1"/>
</dbReference>
<evidence type="ECO:0000256" key="1">
    <source>
        <dbReference type="ARBA" id="ARBA00005008"/>
    </source>
</evidence>
<dbReference type="InterPro" id="IPR004361">
    <property type="entry name" value="Glyoxalase_1"/>
</dbReference>
<proteinExistence type="inferred from homology"/>
<dbReference type="NCBIfam" id="TIGR00068">
    <property type="entry name" value="glyox_I"/>
    <property type="match status" value="1"/>
</dbReference>
<dbReference type="FunCoup" id="G7E3C2">
    <property type="interactions" value="26"/>
</dbReference>
<dbReference type="PANTHER" id="PTHR10374">
    <property type="entry name" value="LACTOYLGLUTATHIONE LYASE GLYOXALASE I"/>
    <property type="match status" value="1"/>
</dbReference>
<organism evidence="14 15">
    <name type="scientific">Mixia osmundae (strain CBS 9802 / IAM 14324 / JCM 22182 / KY 12970)</name>
    <dbReference type="NCBI Taxonomy" id="764103"/>
    <lineage>
        <taxon>Eukaryota</taxon>
        <taxon>Fungi</taxon>
        <taxon>Dikarya</taxon>
        <taxon>Basidiomycota</taxon>
        <taxon>Pucciniomycotina</taxon>
        <taxon>Mixiomycetes</taxon>
        <taxon>Mixiales</taxon>
        <taxon>Mixiaceae</taxon>
        <taxon>Mixia</taxon>
    </lineage>
</organism>
<evidence type="ECO:0000256" key="3">
    <source>
        <dbReference type="ARBA" id="ARBA00012081"/>
    </source>
</evidence>
<dbReference type="STRING" id="764103.G7E3C2"/>
<dbReference type="InterPro" id="IPR037523">
    <property type="entry name" value="VOC_core"/>
</dbReference>
<dbReference type="Proteomes" id="UP000009131">
    <property type="component" value="Unassembled WGS sequence"/>
</dbReference>
<keyword evidence="6" id="KW-0456">Lyase</keyword>
<accession>G7E3C2</accession>
<evidence type="ECO:0000256" key="2">
    <source>
        <dbReference type="ARBA" id="ARBA00010363"/>
    </source>
</evidence>
<comment type="cofactor">
    <cofactor evidence="12">
        <name>Zn(2+)</name>
        <dbReference type="ChEBI" id="CHEBI:29105"/>
    </cofactor>
    <text evidence="12">Binds 1 zinc ion per subunit. In the homodimer, two zinc ions are bound between subunits.</text>
</comment>
<comment type="pathway">
    <text evidence="1">Secondary metabolite metabolism; methylglyoxal degradation; (R)-lactate from methylglyoxal: step 1/2.</text>
</comment>
<dbReference type="Pfam" id="PF00903">
    <property type="entry name" value="Glyoxalase"/>
    <property type="match status" value="1"/>
</dbReference>
<feature type="binding site" evidence="12">
    <location>
        <position position="140"/>
    </location>
    <ligand>
        <name>Zn(2+)</name>
        <dbReference type="ChEBI" id="CHEBI:29105"/>
        <note>ligand shared between dimeric partners</note>
    </ligand>
</feature>
<evidence type="ECO:0000256" key="4">
    <source>
        <dbReference type="ARBA" id="ARBA00022723"/>
    </source>
</evidence>
<dbReference type="PANTHER" id="PTHR10374:SF30">
    <property type="entry name" value="LACTOYLGLUTATHIONE LYASE"/>
    <property type="match status" value="1"/>
</dbReference>
<feature type="active site" description="Proton donor/acceptor" evidence="11">
    <location>
        <position position="186"/>
    </location>
</feature>
<dbReference type="SUPFAM" id="SSF54593">
    <property type="entry name" value="Glyoxalase/Bleomycin resistance protein/Dihydroxybiphenyl dioxygenase"/>
    <property type="match status" value="1"/>
</dbReference>
<keyword evidence="5 12" id="KW-0862">Zinc</keyword>
<evidence type="ECO:0000259" key="13">
    <source>
        <dbReference type="PROSITE" id="PS51819"/>
    </source>
</evidence>
<dbReference type="InterPro" id="IPR018146">
    <property type="entry name" value="Glyoxalase_1_CS"/>
</dbReference>
<reference evidence="14 15" key="1">
    <citation type="journal article" date="2011" name="J. Gen. Appl. Microbiol.">
        <title>Draft genome sequencing of the enigmatic basidiomycete Mixia osmundae.</title>
        <authorList>
            <person name="Nishida H."/>
            <person name="Nagatsuka Y."/>
            <person name="Sugiyama J."/>
        </authorList>
    </citation>
    <scope>NUCLEOTIDE SEQUENCE [LARGE SCALE GENOMIC DNA]</scope>
    <source>
        <strain evidence="15">CBS 9802 / IAM 14324 / JCM 22182 / KY 12970</strain>
    </source>
</reference>
<name>G7E3C2_MIXOS</name>
<evidence type="ECO:0000256" key="5">
    <source>
        <dbReference type="ARBA" id="ARBA00022833"/>
    </source>
</evidence>
<feature type="domain" description="VOC" evidence="13">
    <location>
        <begin position="53"/>
        <end position="190"/>
    </location>
</feature>
<reference evidence="14 15" key="2">
    <citation type="journal article" date="2012" name="Open Biol.">
        <title>Characteristics of nucleosomes and linker DNA regions on the genome of the basidiomycete Mixia osmundae revealed by mono- and dinucleosome mapping.</title>
        <authorList>
            <person name="Nishida H."/>
            <person name="Kondo S."/>
            <person name="Matsumoto T."/>
            <person name="Suzuki Y."/>
            <person name="Yoshikawa H."/>
            <person name="Taylor T.D."/>
            <person name="Sugiyama J."/>
        </authorList>
    </citation>
    <scope>NUCLEOTIDE SEQUENCE [LARGE SCALE GENOMIC DNA]</scope>
    <source>
        <strain evidence="15">CBS 9802 / IAM 14324 / JCM 22182 / KY 12970</strain>
    </source>
</reference>
<dbReference type="InParanoid" id="G7E3C2"/>
<evidence type="ECO:0000256" key="7">
    <source>
        <dbReference type="ARBA" id="ARBA00030291"/>
    </source>
</evidence>
<dbReference type="UniPathway" id="UPA00619">
    <property type="reaction ID" value="UER00675"/>
</dbReference>
<evidence type="ECO:0000256" key="9">
    <source>
        <dbReference type="ARBA" id="ARBA00032460"/>
    </source>
</evidence>
<dbReference type="InterPro" id="IPR029068">
    <property type="entry name" value="Glyas_Bleomycin-R_OHBP_Dase"/>
</dbReference>
<dbReference type="PROSITE" id="PS51819">
    <property type="entry name" value="VOC"/>
    <property type="match status" value="1"/>
</dbReference>
<dbReference type="PROSITE" id="PS00935">
    <property type="entry name" value="GLYOXALASE_I_2"/>
    <property type="match status" value="1"/>
</dbReference>
<dbReference type="AlphaFoldDB" id="G7E3C2"/>
<evidence type="ECO:0000256" key="12">
    <source>
        <dbReference type="PIRSR" id="PIRSR604361-3"/>
    </source>
</evidence>
<dbReference type="HOGENOM" id="CLU_046006_1_1_1"/>
<protein>
    <recommendedName>
        <fullName evidence="3">lactoylglutathione lyase</fullName>
        <ecNumber evidence="3">4.4.1.5</ecNumber>
    </recommendedName>
    <alternativeName>
        <fullName evidence="8">Aldoketomutase</fullName>
    </alternativeName>
    <alternativeName>
        <fullName evidence="7">Ketone-aldehyde mutase</fullName>
    </alternativeName>
    <alternativeName>
        <fullName evidence="9">Methylglyoxalase</fullName>
    </alternativeName>
    <alternativeName>
        <fullName evidence="10">S-D-lactoylglutathione methylglyoxal lyase</fullName>
    </alternativeName>
</protein>
<dbReference type="OrthoDB" id="16820at2759"/>
<sequence length="190" mass="21562">MQAHSLRSLCRTAQAAERISFLNRQISPSPISHRGFSRSSVKMAAPPETKGTKLNHTMLRVKDPKKSLDFYQNTIGMSLIDTHEADSFTLYFLAFDSAETAGLKRNQREGILELTHNHGSESDDKVKYHNGNDEPQGFGHICISVPNLQEACDRFEKLGVEFKKKPSEGKMRNIAFLYDPDHYWIEVIAH</sequence>
<dbReference type="CDD" id="cd07233">
    <property type="entry name" value="GlxI_Zn"/>
    <property type="match status" value="1"/>
</dbReference>
<comment type="caution">
    <text evidence="14">The sequence shown here is derived from an EMBL/GenBank/DDBJ whole genome shotgun (WGS) entry which is preliminary data.</text>
</comment>